<protein>
    <submittedName>
        <fullName evidence="2">Uncharacterized protein</fullName>
    </submittedName>
</protein>
<gene>
    <name evidence="2" type="ORF">NJ959_22290</name>
</gene>
<feature type="coiled-coil region" evidence="1">
    <location>
        <begin position="28"/>
        <end position="88"/>
    </location>
</feature>
<proteinExistence type="predicted"/>
<evidence type="ECO:0000313" key="3">
    <source>
        <dbReference type="Proteomes" id="UP001204953"/>
    </source>
</evidence>
<evidence type="ECO:0000256" key="1">
    <source>
        <dbReference type="SAM" id="Coils"/>
    </source>
</evidence>
<dbReference type="Proteomes" id="UP001204953">
    <property type="component" value="Unassembled WGS sequence"/>
</dbReference>
<dbReference type="RefSeq" id="WP_254013903.1">
    <property type="nucleotide sequence ID" value="NZ_JAMZMM010000289.1"/>
</dbReference>
<dbReference type="EMBL" id="JAMZMM010000289">
    <property type="protein sequence ID" value="MCP2731158.1"/>
    <property type="molecule type" value="Genomic_DNA"/>
</dbReference>
<evidence type="ECO:0000313" key="2">
    <source>
        <dbReference type="EMBL" id="MCP2731158.1"/>
    </source>
</evidence>
<comment type="caution">
    <text evidence="2">The sequence shown here is derived from an EMBL/GenBank/DDBJ whole genome shotgun (WGS) entry which is preliminary data.</text>
</comment>
<accession>A0AAE3KR05</accession>
<dbReference type="AlphaFoldDB" id="A0AAE3KR05"/>
<reference evidence="2" key="1">
    <citation type="submission" date="2022-06" db="EMBL/GenBank/DDBJ databases">
        <title>New cyanobacteria of genus Symplocastrum in benthos of Lake Baikal.</title>
        <authorList>
            <person name="Sorokovikova E."/>
            <person name="Tikhonova I."/>
            <person name="Krasnopeev A."/>
            <person name="Evseev P."/>
            <person name="Gladkikh A."/>
            <person name="Belykh O."/>
        </authorList>
    </citation>
    <scope>NUCLEOTIDE SEQUENCE</scope>
    <source>
        <strain evidence="2">BBK-W-15</strain>
    </source>
</reference>
<keyword evidence="3" id="KW-1185">Reference proteome</keyword>
<organism evidence="2 3">
    <name type="scientific">Limnofasciculus baicalensis BBK-W-15</name>
    <dbReference type="NCBI Taxonomy" id="2699891"/>
    <lineage>
        <taxon>Bacteria</taxon>
        <taxon>Bacillati</taxon>
        <taxon>Cyanobacteriota</taxon>
        <taxon>Cyanophyceae</taxon>
        <taxon>Coleofasciculales</taxon>
        <taxon>Coleofasciculaceae</taxon>
        <taxon>Limnofasciculus</taxon>
        <taxon>Limnofasciculus baicalensis</taxon>
    </lineage>
</organism>
<name>A0AAE3KR05_9CYAN</name>
<sequence length="203" mass="23264">MAEINRDQIRDRLGNIDQIRDIIFGAQLREYDSRIDKIESNLALLQQEMRDRIDQSKTSCLTEIRTVADTLEKKIKSLTLTHQNENADIRQTVDLVNKKFSNSIESLDQIIDSQTNSLQTNLSETKEKIQGEIMSLRVQVFEELERRFSMMKDTKIAKDDMAEILFELGLRIKGTEFAPELKEAAGTNVSSDIRLLEASRISG</sequence>
<keyword evidence="1" id="KW-0175">Coiled coil</keyword>